<dbReference type="EMBL" id="JALAXJ010000062">
    <property type="protein sequence ID" value="MCY9231811.1"/>
    <property type="molecule type" value="Genomic_DNA"/>
</dbReference>
<feature type="non-terminal residue" evidence="3">
    <location>
        <position position="1"/>
    </location>
</feature>
<evidence type="ECO:0000259" key="2">
    <source>
        <dbReference type="Pfam" id="PF04892"/>
    </source>
</evidence>
<name>A0A9Q4EWF6_9BACI</name>
<dbReference type="InterPro" id="IPR006976">
    <property type="entry name" value="VanZ-like"/>
</dbReference>
<proteinExistence type="predicted"/>
<dbReference type="InterPro" id="IPR053150">
    <property type="entry name" value="Teicoplanin_resist-assoc"/>
</dbReference>
<dbReference type="PANTHER" id="PTHR36834:SF1">
    <property type="entry name" value="INTEGRAL MEMBRANE PROTEIN"/>
    <property type="match status" value="1"/>
</dbReference>
<evidence type="ECO:0000256" key="1">
    <source>
        <dbReference type="SAM" id="Phobius"/>
    </source>
</evidence>
<evidence type="ECO:0000313" key="4">
    <source>
        <dbReference type="Proteomes" id="UP001066278"/>
    </source>
</evidence>
<keyword evidence="1" id="KW-0812">Transmembrane</keyword>
<dbReference type="PANTHER" id="PTHR36834">
    <property type="entry name" value="MEMBRANE PROTEIN-RELATED"/>
    <property type="match status" value="1"/>
</dbReference>
<accession>A0A9Q4EWF6</accession>
<gene>
    <name evidence="3" type="ORF">MOE99_21220</name>
</gene>
<dbReference type="AlphaFoldDB" id="A0A9Q4EWF6"/>
<sequence>NNFIPFYFFVDVYHEGLQYYVIRSIGGNLILLLPVGLLFPLLFKKLNNVKRILLTGFFISLFIELAQLSISVYIRSVYRSFDVDDLILNTLGTVIGYWLFFILSMFYKRVTYRFKSNTSINIE</sequence>
<feature type="transmembrane region" description="Helical" evidence="1">
    <location>
        <begin position="52"/>
        <end position="74"/>
    </location>
</feature>
<protein>
    <submittedName>
        <fullName evidence="3">VanZ family protein</fullName>
    </submittedName>
</protein>
<feature type="transmembrane region" description="Helical" evidence="1">
    <location>
        <begin position="86"/>
        <end position="107"/>
    </location>
</feature>
<feature type="domain" description="VanZ-like" evidence="2">
    <location>
        <begin position="2"/>
        <end position="103"/>
    </location>
</feature>
<evidence type="ECO:0000313" key="3">
    <source>
        <dbReference type="EMBL" id="MCY9231811.1"/>
    </source>
</evidence>
<comment type="caution">
    <text evidence="3">The sequence shown here is derived from an EMBL/GenBank/DDBJ whole genome shotgun (WGS) entry which is preliminary data.</text>
</comment>
<reference evidence="3" key="1">
    <citation type="submission" date="2022-02" db="EMBL/GenBank/DDBJ databases">
        <title>Crop Bioprotection Bacillus Genome Sequencing.</title>
        <authorList>
            <person name="Dunlap C."/>
        </authorList>
    </citation>
    <scope>NUCLEOTIDE SEQUENCE</scope>
    <source>
        <strain evidence="3">T20C13</strain>
    </source>
</reference>
<feature type="transmembrane region" description="Helical" evidence="1">
    <location>
        <begin position="20"/>
        <end position="43"/>
    </location>
</feature>
<keyword evidence="1" id="KW-0472">Membrane</keyword>
<organism evidence="3 4">
    <name type="scientific">Bacillus inaquosorum</name>
    <dbReference type="NCBI Taxonomy" id="483913"/>
    <lineage>
        <taxon>Bacteria</taxon>
        <taxon>Bacillati</taxon>
        <taxon>Bacillota</taxon>
        <taxon>Bacilli</taxon>
        <taxon>Bacillales</taxon>
        <taxon>Bacillaceae</taxon>
        <taxon>Bacillus</taxon>
    </lineage>
</organism>
<dbReference type="Proteomes" id="UP001066278">
    <property type="component" value="Unassembled WGS sequence"/>
</dbReference>
<keyword evidence="1" id="KW-1133">Transmembrane helix</keyword>
<dbReference type="Pfam" id="PF04892">
    <property type="entry name" value="VanZ"/>
    <property type="match status" value="1"/>
</dbReference>
<dbReference type="RefSeq" id="WP_268310289.1">
    <property type="nucleotide sequence ID" value="NZ_JALAXJ010000062.1"/>
</dbReference>